<comment type="caution">
    <text evidence="2">The sequence shown here is derived from an EMBL/GenBank/DDBJ whole genome shotgun (WGS) entry which is preliminary data.</text>
</comment>
<evidence type="ECO:0000313" key="3">
    <source>
        <dbReference type="Proteomes" id="UP000803884"/>
    </source>
</evidence>
<dbReference type="GeneID" id="96008679"/>
<evidence type="ECO:0008006" key="4">
    <source>
        <dbReference type="Google" id="ProtNLM"/>
    </source>
</evidence>
<accession>A0AB34KHH6</accession>
<keyword evidence="3" id="KW-1185">Reference proteome</keyword>
<dbReference type="EMBL" id="JAAQHG020000028">
    <property type="protein sequence ID" value="KAL1584205.1"/>
    <property type="molecule type" value="Genomic_DNA"/>
</dbReference>
<evidence type="ECO:0000256" key="1">
    <source>
        <dbReference type="SAM" id="MobiDB-lite"/>
    </source>
</evidence>
<proteinExistence type="predicted"/>
<dbReference type="RefSeq" id="XP_069227311.1">
    <property type="nucleotide sequence ID" value="XM_069375841.1"/>
</dbReference>
<name>A0AB34KHH6_9PEZI</name>
<gene>
    <name evidence="2" type="ORF">WHR41_07236</name>
</gene>
<reference evidence="2 3" key="1">
    <citation type="journal article" date="2020" name="Microbiol. Resour. Announc.">
        <title>Draft Genome Sequence of a Cladosporium Species Isolated from the Mesophotic Ascidian Didemnum maculosum.</title>
        <authorList>
            <person name="Gioti A."/>
            <person name="Siaperas R."/>
            <person name="Nikolaivits E."/>
            <person name="Le Goff G."/>
            <person name="Ouazzani J."/>
            <person name="Kotoulas G."/>
            <person name="Topakas E."/>
        </authorList>
    </citation>
    <scope>NUCLEOTIDE SEQUENCE [LARGE SCALE GENOMIC DNA]</scope>
    <source>
        <strain evidence="2 3">TM138-S3</strain>
    </source>
</reference>
<evidence type="ECO:0000313" key="2">
    <source>
        <dbReference type="EMBL" id="KAL1584205.1"/>
    </source>
</evidence>
<dbReference type="Proteomes" id="UP000803884">
    <property type="component" value="Unassembled WGS sequence"/>
</dbReference>
<sequence>MLNVKGLTELLTQNTDNKLCKRWWLMTPNGTLLAYSQPANTRDLRNQAAMIALSWQEHELAKIHEAHDAEDEDHDPADFVDHIRALTIEGEKNNIIATRLQSHMLLVLEGGVPPRRQGFEPKTTVEGTDDDQYPPDDPNLTISKDATISSRASSTISSAAISVLRLHRKKLETLANAIIDEFERTGFEMPEEGVLKFF</sequence>
<protein>
    <recommendedName>
        <fullName evidence="4">PH domain-containing protein</fullName>
    </recommendedName>
</protein>
<organism evidence="2 3">
    <name type="scientific">Cladosporium halotolerans</name>
    <dbReference type="NCBI Taxonomy" id="1052096"/>
    <lineage>
        <taxon>Eukaryota</taxon>
        <taxon>Fungi</taxon>
        <taxon>Dikarya</taxon>
        <taxon>Ascomycota</taxon>
        <taxon>Pezizomycotina</taxon>
        <taxon>Dothideomycetes</taxon>
        <taxon>Dothideomycetidae</taxon>
        <taxon>Cladosporiales</taxon>
        <taxon>Cladosporiaceae</taxon>
        <taxon>Cladosporium</taxon>
    </lineage>
</organism>
<dbReference type="Gene3D" id="3.30.450.30">
    <property type="entry name" value="Dynein light chain 2a, cytoplasmic"/>
    <property type="match status" value="1"/>
</dbReference>
<feature type="region of interest" description="Disordered" evidence="1">
    <location>
        <begin position="112"/>
        <end position="136"/>
    </location>
</feature>
<dbReference type="AlphaFoldDB" id="A0AB34KHH6"/>